<name>A0A0L8J7S8_STRVR</name>
<dbReference type="AlphaFoldDB" id="A0A0L8J7S8"/>
<gene>
    <name evidence="1" type="ORF">ADK34_36650</name>
</gene>
<comment type="caution">
    <text evidence="1">The sequence shown here is derived from an EMBL/GenBank/DDBJ whole genome shotgun (WGS) entry which is preliminary data.</text>
</comment>
<evidence type="ECO:0000313" key="2">
    <source>
        <dbReference type="Proteomes" id="UP000037023"/>
    </source>
</evidence>
<accession>A0A0L8J7S8</accession>
<sequence>MIERAKALEPEVDLTYMDLGMPGSDSLGVVLNVQRAGDHLVTRPVFFPSEGLDDLSHFLPREAWAIHH</sequence>
<protein>
    <submittedName>
        <fullName evidence="1">Uncharacterized protein</fullName>
    </submittedName>
</protein>
<reference evidence="1 2" key="1">
    <citation type="submission" date="2015-06" db="EMBL/GenBank/DDBJ databases">
        <authorList>
            <person name="Hoefler B.C."/>
            <person name="Straight P.D."/>
        </authorList>
    </citation>
    <scope>NUCLEOTIDE SEQUENCE [LARGE SCALE GENOMIC DNA]</scope>
    <source>
        <strain evidence="1 2">NRRL 3427</strain>
    </source>
</reference>
<dbReference type="Proteomes" id="UP000037023">
    <property type="component" value="Unassembled WGS sequence"/>
</dbReference>
<evidence type="ECO:0000313" key="1">
    <source>
        <dbReference type="EMBL" id="KOG09767.1"/>
    </source>
</evidence>
<dbReference type="EMBL" id="LGUP01000399">
    <property type="protein sequence ID" value="KOG09767.1"/>
    <property type="molecule type" value="Genomic_DNA"/>
</dbReference>
<dbReference type="PATRIC" id="fig|1938.6.peg.7908"/>
<organism evidence="1 2">
    <name type="scientific">Streptomyces viridochromogenes</name>
    <dbReference type="NCBI Taxonomy" id="1938"/>
    <lineage>
        <taxon>Bacteria</taxon>
        <taxon>Bacillati</taxon>
        <taxon>Actinomycetota</taxon>
        <taxon>Actinomycetes</taxon>
        <taxon>Kitasatosporales</taxon>
        <taxon>Streptomycetaceae</taxon>
        <taxon>Streptomyces</taxon>
    </lineage>
</organism>
<proteinExistence type="predicted"/>